<dbReference type="SUPFAM" id="SSF53254">
    <property type="entry name" value="Phosphoglycerate mutase-like"/>
    <property type="match status" value="1"/>
</dbReference>
<protein>
    <submittedName>
        <fullName evidence="1">Phosphohistidine phosphatase</fullName>
    </submittedName>
</protein>
<evidence type="ECO:0000313" key="1">
    <source>
        <dbReference type="EMBL" id="QDU32445.1"/>
    </source>
</evidence>
<organism evidence="1 2">
    <name type="scientific">Poriferisphaera corsica</name>
    <dbReference type="NCBI Taxonomy" id="2528020"/>
    <lineage>
        <taxon>Bacteria</taxon>
        <taxon>Pseudomonadati</taxon>
        <taxon>Planctomycetota</taxon>
        <taxon>Phycisphaerae</taxon>
        <taxon>Phycisphaerales</taxon>
        <taxon>Phycisphaeraceae</taxon>
        <taxon>Poriferisphaera</taxon>
    </lineage>
</organism>
<sequence>MRLLLFRHGIAEPGTTNQPDDLRPLTPLGLTRSALAAQGLSRFIDRPQAILTSSKTRAAQTAAFIGDTFDLAPEFCDPLTNGPTKKIIKFLQARPENDILIVGHEPYLSELISILCFPKARSNAVELKKASCALIEAPIRKNEPALPSTSGILHWILPPRALRQLAGET</sequence>
<dbReference type="KEGG" id="pcor:KS4_04770"/>
<accession>A0A517YQE8</accession>
<dbReference type="RefSeq" id="WP_145074050.1">
    <property type="nucleotide sequence ID" value="NZ_CP036425.1"/>
</dbReference>
<dbReference type="Pfam" id="PF00300">
    <property type="entry name" value="His_Phos_1"/>
    <property type="match status" value="1"/>
</dbReference>
<dbReference type="InterPro" id="IPR013078">
    <property type="entry name" value="His_Pase_superF_clade-1"/>
</dbReference>
<reference evidence="1 2" key="1">
    <citation type="submission" date="2019-02" db="EMBL/GenBank/DDBJ databases">
        <title>Deep-cultivation of Planctomycetes and their phenomic and genomic characterization uncovers novel biology.</title>
        <authorList>
            <person name="Wiegand S."/>
            <person name="Jogler M."/>
            <person name="Boedeker C."/>
            <person name="Pinto D."/>
            <person name="Vollmers J."/>
            <person name="Rivas-Marin E."/>
            <person name="Kohn T."/>
            <person name="Peeters S.H."/>
            <person name="Heuer A."/>
            <person name="Rast P."/>
            <person name="Oberbeckmann S."/>
            <person name="Bunk B."/>
            <person name="Jeske O."/>
            <person name="Meyerdierks A."/>
            <person name="Storesund J.E."/>
            <person name="Kallscheuer N."/>
            <person name="Luecker S."/>
            <person name="Lage O.M."/>
            <person name="Pohl T."/>
            <person name="Merkel B.J."/>
            <person name="Hornburger P."/>
            <person name="Mueller R.-W."/>
            <person name="Bruemmer F."/>
            <person name="Labrenz M."/>
            <person name="Spormann A.M."/>
            <person name="Op den Camp H."/>
            <person name="Overmann J."/>
            <person name="Amann R."/>
            <person name="Jetten M.S.M."/>
            <person name="Mascher T."/>
            <person name="Medema M.H."/>
            <person name="Devos D.P."/>
            <person name="Kaster A.-K."/>
            <person name="Ovreas L."/>
            <person name="Rohde M."/>
            <person name="Galperin M.Y."/>
            <person name="Jogler C."/>
        </authorList>
    </citation>
    <scope>NUCLEOTIDE SEQUENCE [LARGE SCALE GENOMIC DNA]</scope>
    <source>
        <strain evidence="1 2">KS4</strain>
    </source>
</reference>
<dbReference type="CDD" id="cd07067">
    <property type="entry name" value="HP_PGM_like"/>
    <property type="match status" value="1"/>
</dbReference>
<keyword evidence="2" id="KW-1185">Reference proteome</keyword>
<gene>
    <name evidence="1" type="ORF">KS4_04770</name>
</gene>
<dbReference type="Proteomes" id="UP000317369">
    <property type="component" value="Chromosome"/>
</dbReference>
<name>A0A517YQE8_9BACT</name>
<dbReference type="InterPro" id="IPR029033">
    <property type="entry name" value="His_PPase_superfam"/>
</dbReference>
<dbReference type="Gene3D" id="3.40.50.1240">
    <property type="entry name" value="Phosphoglycerate mutase-like"/>
    <property type="match status" value="1"/>
</dbReference>
<proteinExistence type="predicted"/>
<dbReference type="EMBL" id="CP036425">
    <property type="protein sequence ID" value="QDU32445.1"/>
    <property type="molecule type" value="Genomic_DNA"/>
</dbReference>
<evidence type="ECO:0000313" key="2">
    <source>
        <dbReference type="Proteomes" id="UP000317369"/>
    </source>
</evidence>
<dbReference type="AlphaFoldDB" id="A0A517YQE8"/>
<dbReference type="OrthoDB" id="280692at2"/>